<dbReference type="InterPro" id="IPR015500">
    <property type="entry name" value="Peptidase_S8_subtilisin-rel"/>
</dbReference>
<dbReference type="EMBL" id="CP010975">
    <property type="protein sequence ID" value="AKE51017.1"/>
    <property type="molecule type" value="Genomic_DNA"/>
</dbReference>
<keyword evidence="8" id="KW-1185">Reference proteome</keyword>
<dbReference type="RefSeq" id="WP_052735131.1">
    <property type="nucleotide sequence ID" value="NZ_CP010975.1"/>
</dbReference>
<evidence type="ECO:0000256" key="2">
    <source>
        <dbReference type="ARBA" id="ARBA00022670"/>
    </source>
</evidence>
<sequence length="451" mass="49465">MNRYIIFSALLTVLCTEGNAAADIGNKALESINNKILNESIIKDKIKHDKEFYKELPREVVGEINQSLNRIDAVAETTINPLKQDVAVTEIKNTIGQTVYVEVEVEDGWRAIDREWLITVNSDEVRLLETLGAEIKEHQKLDNLELLVVRFKIPSNQNEKDIIEQLPERLKKQLGRNHVYEASQSHSNGDDKAQGNKILDSVCNKPIKVGMIDTAINTNHPTFKAVDIKQKQFMQEAVKTPTAHGTAVASLLAGKDQLTPLLSQATLYAASVFYPRNNYSQGAPLINLIKALDWLAGENVEVINMSLTGPENPILEAAINQALKQDITIVAAAGNEGPAASPRFPAAYKEVIAATAVDSNNDIYRWANQGEYIDFSALGVLVKTARVSNGSSYEYGLESGTSIATPVVTAKVACQIVKDKAKKTIISNLELEAIDLGEPGRDPVYGYGKLE</sequence>
<dbReference type="PROSITE" id="PS00138">
    <property type="entry name" value="SUBTILASE_SER"/>
    <property type="match status" value="1"/>
</dbReference>
<evidence type="ECO:0000256" key="1">
    <source>
        <dbReference type="ARBA" id="ARBA00011073"/>
    </source>
</evidence>
<feature type="active site" description="Charge relay system" evidence="5">
    <location>
        <position position="213"/>
    </location>
</feature>
<dbReference type="InterPro" id="IPR036852">
    <property type="entry name" value="Peptidase_S8/S53_dom_sf"/>
</dbReference>
<dbReference type="InterPro" id="IPR000209">
    <property type="entry name" value="Peptidase_S8/S53_dom"/>
</dbReference>
<keyword evidence="4 5" id="KW-0720">Serine protease</keyword>
<feature type="active site" description="Charge relay system" evidence="5">
    <location>
        <position position="402"/>
    </location>
</feature>
<dbReference type="GO" id="GO:0004252">
    <property type="term" value="F:serine-type endopeptidase activity"/>
    <property type="evidence" value="ECO:0007669"/>
    <property type="project" value="UniProtKB-UniRule"/>
</dbReference>
<keyword evidence="3 5" id="KW-0378">Hydrolase</keyword>
<organism evidence="7 8">
    <name type="scientific">Kangiella geojedonensis</name>
    <dbReference type="NCBI Taxonomy" id="914150"/>
    <lineage>
        <taxon>Bacteria</taxon>
        <taxon>Pseudomonadati</taxon>
        <taxon>Pseudomonadota</taxon>
        <taxon>Gammaproteobacteria</taxon>
        <taxon>Kangiellales</taxon>
        <taxon>Kangiellaceae</taxon>
        <taxon>Kangiella</taxon>
    </lineage>
</organism>
<dbReference type="PROSITE" id="PS51892">
    <property type="entry name" value="SUBTILASE"/>
    <property type="match status" value="1"/>
</dbReference>
<dbReference type="CDD" id="cd05561">
    <property type="entry name" value="Peptidases_S8_4"/>
    <property type="match status" value="1"/>
</dbReference>
<dbReference type="GO" id="GO:0006508">
    <property type="term" value="P:proteolysis"/>
    <property type="evidence" value="ECO:0007669"/>
    <property type="project" value="UniProtKB-KW"/>
</dbReference>
<dbReference type="PRINTS" id="PR00723">
    <property type="entry name" value="SUBTILISIN"/>
</dbReference>
<gene>
    <name evidence="7" type="ORF">TQ33_0025</name>
</gene>
<evidence type="ECO:0000313" key="8">
    <source>
        <dbReference type="Proteomes" id="UP000034071"/>
    </source>
</evidence>
<reference evidence="7 8" key="1">
    <citation type="submission" date="2015-02" db="EMBL/GenBank/DDBJ databases">
        <title>Complete genome sequence of Kangiella geojedonensis strain YCS-5T.</title>
        <authorList>
            <person name="Kim K.M."/>
        </authorList>
    </citation>
    <scope>NUCLEOTIDE SEQUENCE [LARGE SCALE GENOMIC DNA]</scope>
    <source>
        <strain evidence="7 8">YCS-5</strain>
    </source>
</reference>
<evidence type="ECO:0000256" key="5">
    <source>
        <dbReference type="PROSITE-ProRule" id="PRU01240"/>
    </source>
</evidence>
<accession>A0A0F6TP73</accession>
<dbReference type="AlphaFoldDB" id="A0A0F6TP73"/>
<dbReference type="Gene3D" id="3.40.50.200">
    <property type="entry name" value="Peptidase S8/S53 domain"/>
    <property type="match status" value="1"/>
</dbReference>
<dbReference type="Pfam" id="PF00082">
    <property type="entry name" value="Peptidase_S8"/>
    <property type="match status" value="1"/>
</dbReference>
<dbReference type="KEGG" id="kge:TQ33_0025"/>
<dbReference type="HOGENOM" id="CLU_011263_21_1_6"/>
<dbReference type="InterPro" id="IPR050131">
    <property type="entry name" value="Peptidase_S8_subtilisin-like"/>
</dbReference>
<protein>
    <submittedName>
        <fullName evidence="7">Peptidase S8 and S53 subtilisin kexin sedolisin</fullName>
    </submittedName>
</protein>
<dbReference type="PANTHER" id="PTHR43806">
    <property type="entry name" value="PEPTIDASE S8"/>
    <property type="match status" value="1"/>
</dbReference>
<dbReference type="OrthoDB" id="5405281at2"/>
<feature type="active site" description="Charge relay system" evidence="5">
    <location>
        <position position="244"/>
    </location>
</feature>
<evidence type="ECO:0000256" key="3">
    <source>
        <dbReference type="ARBA" id="ARBA00022801"/>
    </source>
</evidence>
<dbReference type="STRING" id="914150.TQ33_0025"/>
<evidence type="ECO:0000259" key="6">
    <source>
        <dbReference type="Pfam" id="PF00082"/>
    </source>
</evidence>
<dbReference type="SUPFAM" id="SSF52743">
    <property type="entry name" value="Subtilisin-like"/>
    <property type="match status" value="1"/>
</dbReference>
<dbReference type="InterPro" id="IPR023828">
    <property type="entry name" value="Peptidase_S8_Ser-AS"/>
</dbReference>
<evidence type="ECO:0000256" key="4">
    <source>
        <dbReference type="ARBA" id="ARBA00022825"/>
    </source>
</evidence>
<comment type="similarity">
    <text evidence="1 5">Belongs to the peptidase S8 family.</text>
</comment>
<evidence type="ECO:0000313" key="7">
    <source>
        <dbReference type="EMBL" id="AKE51017.1"/>
    </source>
</evidence>
<feature type="domain" description="Peptidase S8/S53" evidence="6">
    <location>
        <begin position="205"/>
        <end position="448"/>
    </location>
</feature>
<dbReference type="Proteomes" id="UP000034071">
    <property type="component" value="Chromosome"/>
</dbReference>
<proteinExistence type="inferred from homology"/>
<keyword evidence="2 5" id="KW-0645">Protease</keyword>
<dbReference type="PANTHER" id="PTHR43806:SF11">
    <property type="entry name" value="CEREVISIN-RELATED"/>
    <property type="match status" value="1"/>
</dbReference>
<name>A0A0F6TP73_9GAMM</name>